<sequence>MDKLQGFRMASVGRNTNLRHEDKLQAGRPNDGKRLEPNEPDINYDNVQMDMSEVGPILMVPKPLQSQDDNSCKSPLLRPSYQHDNRTIVRESDKNHTSSSDDEDKKSLLSSPTSSSSARSTSKSPLRSKSPHKGPSRPRLRSPRKSSSVSSRSSKSSSSIGGSSSSSEDEDRRTDNRDGQTRNTKALKRRTGRDSTDRHLRTRSRSNDRRDQSQNHDIRSSKRHSHSRSPSRIVKQRSQSPLSETLKKLSPSRLIKDGKKHNYTSEKAYSRERTHSPSSKNTWKRSHSPLSKDVKKRSCSPYKKDAKKRSQSPLDKESLRKLSRSPNGRKKSVSPPDKVLRKHSPSPSAKKRSLSPLDRGLKNRSQSRDVKRKSRSPNSKDAKRRVHSPPERDGKKHTSPVDPHRRSSSHHRPKSSHHRHSSRSKDRGRRSRSGDRDRSKRSLKIRGYEKKPSKLSVLERLGIELRPLVTPPAVTPQDLLQKTLEQQVQLVKSSTGIELPSYYNPSAMNPARYAQQVQKKKLLWGNKVDPTPVKEWMPLLRNILRGYHPQDVYNAEHLGMFYNLMPDLTLAVKEDKSKGAKRSKERFTVTLGGSCVVAEDCNMGKPVFKKVLSLWSPGMMMFVPVDVGKEVKPEVTVAEPLPAAGSNTWAGTTFAQDDDGKMTAKFKRLMGIKESGDSEAATSQAGGECSEIIKKQEELFTSMEMQYEVARVATHTHRGVGLGFGTFQYPR</sequence>
<feature type="region of interest" description="Disordered" evidence="1">
    <location>
        <begin position="1"/>
        <end position="448"/>
    </location>
</feature>
<feature type="compositionally biased region" description="Low complexity" evidence="1">
    <location>
        <begin position="145"/>
        <end position="166"/>
    </location>
</feature>
<feature type="compositionally biased region" description="Basic and acidic residues" evidence="1">
    <location>
        <begin position="81"/>
        <end position="96"/>
    </location>
</feature>
<accession>A0A7R9F6U1</accession>
<evidence type="ECO:0000259" key="2">
    <source>
        <dbReference type="Pfam" id="PF15477"/>
    </source>
</evidence>
<organism evidence="3">
    <name type="scientific">Timema bartmani</name>
    <dbReference type="NCBI Taxonomy" id="61472"/>
    <lineage>
        <taxon>Eukaryota</taxon>
        <taxon>Metazoa</taxon>
        <taxon>Ecdysozoa</taxon>
        <taxon>Arthropoda</taxon>
        <taxon>Hexapoda</taxon>
        <taxon>Insecta</taxon>
        <taxon>Pterygota</taxon>
        <taxon>Neoptera</taxon>
        <taxon>Polyneoptera</taxon>
        <taxon>Phasmatodea</taxon>
        <taxon>Timematodea</taxon>
        <taxon>Timematoidea</taxon>
        <taxon>Timematidae</taxon>
        <taxon>Timema</taxon>
    </lineage>
</organism>
<dbReference type="PANTHER" id="PTHR22426">
    <property type="entry name" value="ARGININE_SERINE-RICH COILED-COIL PROTEIN 2"/>
    <property type="match status" value="1"/>
</dbReference>
<feature type="compositionally biased region" description="Basic residues" evidence="1">
    <location>
        <begin position="406"/>
        <end position="431"/>
    </location>
</feature>
<feature type="compositionally biased region" description="Basic and acidic residues" evidence="1">
    <location>
        <begin position="170"/>
        <end position="180"/>
    </location>
</feature>
<evidence type="ECO:0000256" key="1">
    <source>
        <dbReference type="SAM" id="MobiDB-lite"/>
    </source>
</evidence>
<evidence type="ECO:0000313" key="3">
    <source>
        <dbReference type="EMBL" id="CAD7447149.1"/>
    </source>
</evidence>
<feature type="compositionally biased region" description="Basic and acidic residues" evidence="1">
    <location>
        <begin position="432"/>
        <end position="448"/>
    </location>
</feature>
<feature type="compositionally biased region" description="Basic residues" evidence="1">
    <location>
        <begin position="340"/>
        <end position="353"/>
    </location>
</feature>
<dbReference type="AlphaFoldDB" id="A0A7R9F6U1"/>
<feature type="compositionally biased region" description="Basic and acidic residues" evidence="1">
    <location>
        <begin position="18"/>
        <end position="37"/>
    </location>
</feature>
<feature type="domain" description="Small acidic protein-like" evidence="2">
    <location>
        <begin position="649"/>
        <end position="723"/>
    </location>
</feature>
<name>A0A7R9F6U1_9NEOP</name>
<dbReference type="PANTHER" id="PTHR22426:SF2">
    <property type="entry name" value="ARGININE_SERINE-RICH COILED-COIL PROTEIN 2"/>
    <property type="match status" value="1"/>
</dbReference>
<feature type="compositionally biased region" description="Basic residues" evidence="1">
    <location>
        <begin position="129"/>
        <end position="144"/>
    </location>
</feature>
<protein>
    <recommendedName>
        <fullName evidence="2">Small acidic protein-like domain-containing protein</fullName>
    </recommendedName>
</protein>
<dbReference type="EMBL" id="OD568596">
    <property type="protein sequence ID" value="CAD7447149.1"/>
    <property type="molecule type" value="Genomic_DNA"/>
</dbReference>
<dbReference type="Pfam" id="PF15477">
    <property type="entry name" value="SMAP"/>
    <property type="match status" value="1"/>
</dbReference>
<feature type="compositionally biased region" description="Low complexity" evidence="1">
    <location>
        <begin position="108"/>
        <end position="128"/>
    </location>
</feature>
<gene>
    <name evidence="3" type="ORF">TBIB3V08_LOCUS9465</name>
</gene>
<feature type="compositionally biased region" description="Polar residues" evidence="1">
    <location>
        <begin position="64"/>
        <end position="73"/>
    </location>
</feature>
<feature type="compositionally biased region" description="Basic residues" evidence="1">
    <location>
        <begin position="321"/>
        <end position="332"/>
    </location>
</feature>
<reference evidence="3" key="1">
    <citation type="submission" date="2020-11" db="EMBL/GenBank/DDBJ databases">
        <authorList>
            <person name="Tran Van P."/>
        </authorList>
    </citation>
    <scope>NUCLEOTIDE SEQUENCE</scope>
</reference>
<proteinExistence type="predicted"/>
<feature type="compositionally biased region" description="Basic and acidic residues" evidence="1">
    <location>
        <begin position="192"/>
        <end position="220"/>
    </location>
</feature>
<dbReference type="InterPro" id="IPR028124">
    <property type="entry name" value="SMAP_dom"/>
</dbReference>